<comment type="caution">
    <text evidence="1">The sequence shown here is derived from an EMBL/GenBank/DDBJ whole genome shotgun (WGS) entry which is preliminary data.</text>
</comment>
<dbReference type="Proteomes" id="UP000587880">
    <property type="component" value="Unassembled WGS sequence"/>
</dbReference>
<sequence>MANLKRVPTWLLIEELRTRKDVYYTRGNTSAVILVRNLEKPSKDKKEGNK</sequence>
<reference evidence="1 2" key="1">
    <citation type="submission" date="2020-04" db="EMBL/GenBank/DDBJ databases">
        <authorList>
            <person name="Hitch T.C.A."/>
            <person name="Wylensek D."/>
            <person name="Clavel T."/>
        </authorList>
    </citation>
    <scope>NUCLEOTIDE SEQUENCE [LARGE SCALE GENOMIC DNA]</scope>
    <source>
        <strain evidence="1 2">WB01_NA02</strain>
    </source>
</reference>
<protein>
    <submittedName>
        <fullName evidence="1">Uncharacterized protein</fullName>
    </submittedName>
</protein>
<evidence type="ECO:0000313" key="1">
    <source>
        <dbReference type="EMBL" id="NMF06288.1"/>
    </source>
</evidence>
<evidence type="ECO:0000313" key="2">
    <source>
        <dbReference type="Proteomes" id="UP000587880"/>
    </source>
</evidence>
<gene>
    <name evidence="1" type="ORF">HF849_16340</name>
</gene>
<name>A0A7X9XQE5_CLOBE</name>
<dbReference type="EMBL" id="JABAGD010000031">
    <property type="protein sequence ID" value="NMF06288.1"/>
    <property type="molecule type" value="Genomic_DNA"/>
</dbReference>
<proteinExistence type="predicted"/>
<organism evidence="1 2">
    <name type="scientific">Clostridium beijerinckii</name>
    <name type="common">Clostridium MP</name>
    <dbReference type="NCBI Taxonomy" id="1520"/>
    <lineage>
        <taxon>Bacteria</taxon>
        <taxon>Bacillati</taxon>
        <taxon>Bacillota</taxon>
        <taxon>Clostridia</taxon>
        <taxon>Eubacteriales</taxon>
        <taxon>Clostridiaceae</taxon>
        <taxon>Clostridium</taxon>
    </lineage>
</organism>
<dbReference type="AlphaFoldDB" id="A0A7X9XQE5"/>
<accession>A0A7X9XQE5</accession>
<dbReference type="RefSeq" id="WP_168982501.1">
    <property type="nucleotide sequence ID" value="NZ_JABAGD010000031.1"/>
</dbReference>